<name>A0A6P7F903_DIAVI</name>
<evidence type="ECO:0000313" key="5">
    <source>
        <dbReference type="Proteomes" id="UP001652700"/>
    </source>
</evidence>
<dbReference type="AlphaFoldDB" id="A0A6P7F903"/>
<accession>A0A6P7F903</accession>
<dbReference type="OrthoDB" id="4781at2759"/>
<dbReference type="PANTHER" id="PTHR10963:SF55">
    <property type="entry name" value="GLYCOSIDE HYDROLASE FAMILY 16 PROTEIN"/>
    <property type="match status" value="1"/>
</dbReference>
<feature type="chain" id="PRO_5027827605" evidence="2">
    <location>
        <begin position="21"/>
        <end position="377"/>
    </location>
</feature>
<dbReference type="Pfam" id="PF00722">
    <property type="entry name" value="Glyco_hydro_16"/>
    <property type="match status" value="1"/>
</dbReference>
<dbReference type="InParanoid" id="A0A6P7F903"/>
<dbReference type="InterPro" id="IPR013320">
    <property type="entry name" value="ConA-like_dom_sf"/>
</dbReference>
<evidence type="ECO:0000259" key="3">
    <source>
        <dbReference type="PROSITE" id="PS51762"/>
    </source>
</evidence>
<reference evidence="4" key="2">
    <citation type="submission" date="2025-05" db="UniProtKB">
        <authorList>
            <consortium name="EnsemblMetazoa"/>
        </authorList>
    </citation>
    <scope>IDENTIFICATION</scope>
</reference>
<dbReference type="GeneID" id="114327548"/>
<evidence type="ECO:0000313" key="4">
    <source>
        <dbReference type="EnsemblMetazoa" id="XP_028132021.1"/>
    </source>
</evidence>
<dbReference type="Proteomes" id="UP001652700">
    <property type="component" value="Unplaced"/>
</dbReference>
<dbReference type="FunCoup" id="A0A6P7F903">
    <property type="interactions" value="71"/>
</dbReference>
<evidence type="ECO:0000313" key="6">
    <source>
        <dbReference type="RefSeq" id="XP_028132021.1"/>
    </source>
</evidence>
<dbReference type="KEGG" id="dvv:114327548"/>
<organism evidence="6">
    <name type="scientific">Diabrotica virgifera virgifera</name>
    <name type="common">western corn rootworm</name>
    <dbReference type="NCBI Taxonomy" id="50390"/>
    <lineage>
        <taxon>Eukaryota</taxon>
        <taxon>Metazoa</taxon>
        <taxon>Ecdysozoa</taxon>
        <taxon>Arthropoda</taxon>
        <taxon>Hexapoda</taxon>
        <taxon>Insecta</taxon>
        <taxon>Pterygota</taxon>
        <taxon>Neoptera</taxon>
        <taxon>Endopterygota</taxon>
        <taxon>Coleoptera</taxon>
        <taxon>Polyphaga</taxon>
        <taxon>Cucujiformia</taxon>
        <taxon>Chrysomeloidea</taxon>
        <taxon>Chrysomelidae</taxon>
        <taxon>Galerucinae</taxon>
        <taxon>Diabroticina</taxon>
        <taxon>Diabroticites</taxon>
        <taxon>Diabrotica</taxon>
    </lineage>
</organism>
<dbReference type="PROSITE" id="PS51762">
    <property type="entry name" value="GH16_2"/>
    <property type="match status" value="1"/>
</dbReference>
<dbReference type="InterPro" id="IPR050546">
    <property type="entry name" value="Glycosyl_Hydrlase_16"/>
</dbReference>
<feature type="signal peptide" evidence="2">
    <location>
        <begin position="1"/>
        <end position="20"/>
    </location>
</feature>
<dbReference type="SUPFAM" id="SSF49899">
    <property type="entry name" value="Concanavalin A-like lectins/glucanases"/>
    <property type="match status" value="1"/>
</dbReference>
<proteinExistence type="inferred from homology"/>
<evidence type="ECO:0000256" key="1">
    <source>
        <dbReference type="ARBA" id="ARBA00006865"/>
    </source>
</evidence>
<dbReference type="Gene3D" id="2.60.120.200">
    <property type="match status" value="1"/>
</dbReference>
<dbReference type="InterPro" id="IPR000757">
    <property type="entry name" value="Beta-glucanase-like"/>
</dbReference>
<dbReference type="GO" id="GO:0004553">
    <property type="term" value="F:hydrolase activity, hydrolyzing O-glycosyl compounds"/>
    <property type="evidence" value="ECO:0007669"/>
    <property type="project" value="InterPro"/>
</dbReference>
<evidence type="ECO:0000256" key="2">
    <source>
        <dbReference type="SAM" id="SignalP"/>
    </source>
</evidence>
<feature type="domain" description="GH16" evidence="3">
    <location>
        <begin position="79"/>
        <end position="377"/>
    </location>
</feature>
<reference evidence="6" key="1">
    <citation type="submission" date="2025-04" db="UniProtKB">
        <authorList>
            <consortium name="RefSeq"/>
        </authorList>
    </citation>
    <scope>IDENTIFICATION</scope>
    <source>
        <tissue evidence="6">Whole insect</tissue>
    </source>
</reference>
<dbReference type="PANTHER" id="PTHR10963">
    <property type="entry name" value="GLYCOSYL HYDROLASE-RELATED"/>
    <property type="match status" value="1"/>
</dbReference>
<comment type="similarity">
    <text evidence="1">Belongs to the glycosyl hydrolase 16 family.</text>
</comment>
<dbReference type="EnsemblMetazoa" id="XM_028276220.2">
    <property type="protein sequence ID" value="XP_028132021.1"/>
    <property type="gene ID" value="LOC114327548"/>
</dbReference>
<keyword evidence="5" id="KW-1185">Reference proteome</keyword>
<dbReference type="GO" id="GO:0005975">
    <property type="term" value="P:carbohydrate metabolic process"/>
    <property type="evidence" value="ECO:0007669"/>
    <property type="project" value="InterPro"/>
</dbReference>
<keyword evidence="2" id="KW-0732">Signal</keyword>
<protein>
    <submittedName>
        <fullName evidence="6">Beta-1,3-glucan-binding protein-like</fullName>
    </submittedName>
</protein>
<dbReference type="RefSeq" id="XP_028132021.1">
    <property type="nucleotide sequence ID" value="XM_028276220.1"/>
</dbReference>
<gene>
    <name evidence="6" type="primary">LOC114327548</name>
</gene>
<sequence>MFKLILQIVLISIFYSTVYCKHKCEKSITTVFGTKAPKGFCSGDVIFNENFDTFELETWEHERTLGGRSHNDQFQWYLNNRSNSFVRDGILHIKPTLLADDRGEDFLYNGTLDLNKEFPNQGCTSDINDGCVRTGNSRIILNPTKSARIHTNRSFSFKYGRVEAKVKVPLGDWLWPALWMMPRENHYSSWPVSGEIDILESRGNSNFLKDGINIGVEQVGSTLIYGPSKNVHRYPQATINKQKGWHKEFHTYELYWNTTSITFSIDKQVLSTTAPPEGGFWELGKFPHNMKNPWAAGTKMAPFDREFYFIINVAIGGTSYFPDQAQNDDGYAKPWKNSDGRASMTKFWKAKHLWMPTWNMTTDSSHFQIDYIKVYAL</sequence>